<dbReference type="Pfam" id="PF07786">
    <property type="entry name" value="HGSNAT_cat"/>
    <property type="match status" value="1"/>
</dbReference>
<gene>
    <name evidence="3" type="ORF">S03H2_42806</name>
</gene>
<evidence type="ECO:0000259" key="2">
    <source>
        <dbReference type="Pfam" id="PF07786"/>
    </source>
</evidence>
<sequence length="271" mass="30399">NYLQELIPLEDIRDFASPKRIGSIDFVKGFAIVFIILAHSSSAWLNAENQYVYGILFSLMDFLGPSLFVFLSSLSVIFSIKNKQNILPPKVIRMRIFSRGAMIIIIAMIYNITSLTLDEFDWGVPFPLNLWGWNILMFIGFSQIFSFYALKLTKLYRGIIAILIVVFSNVIRDLIFVPGLEADNLIVTVIHFIVIGPNPMVPLLPGLAICFISTIFGEYLYEAMNKGTDDAYVGLFRIFMVWGIILVAIGVVLGSQLYTDSSGLYPIPVAS</sequence>
<feature type="transmembrane region" description="Helical" evidence="1">
    <location>
        <begin position="51"/>
        <end position="80"/>
    </location>
</feature>
<proteinExistence type="predicted"/>
<feature type="transmembrane region" description="Helical" evidence="1">
    <location>
        <begin position="159"/>
        <end position="180"/>
    </location>
</feature>
<keyword evidence="1" id="KW-0812">Transmembrane</keyword>
<feature type="transmembrane region" description="Helical" evidence="1">
    <location>
        <begin position="200"/>
        <end position="221"/>
    </location>
</feature>
<feature type="non-terminal residue" evidence="3">
    <location>
        <position position="271"/>
    </location>
</feature>
<evidence type="ECO:0000256" key="1">
    <source>
        <dbReference type="SAM" id="Phobius"/>
    </source>
</evidence>
<feature type="transmembrane region" description="Helical" evidence="1">
    <location>
        <begin position="26"/>
        <end position="45"/>
    </location>
</feature>
<feature type="domain" description="Heparan-alpha-glucosaminide N-acetyltransferase catalytic" evidence="2">
    <location>
        <begin position="20"/>
        <end position="226"/>
    </location>
</feature>
<dbReference type="AlphaFoldDB" id="X1J6K5"/>
<name>X1J6K5_9ZZZZ</name>
<keyword evidence="1" id="KW-1133">Transmembrane helix</keyword>
<dbReference type="EMBL" id="BARU01026669">
    <property type="protein sequence ID" value="GAH65393.1"/>
    <property type="molecule type" value="Genomic_DNA"/>
</dbReference>
<evidence type="ECO:0000313" key="3">
    <source>
        <dbReference type="EMBL" id="GAH65393.1"/>
    </source>
</evidence>
<feature type="transmembrane region" description="Helical" evidence="1">
    <location>
        <begin position="92"/>
        <end position="110"/>
    </location>
</feature>
<comment type="caution">
    <text evidence="3">The sequence shown here is derived from an EMBL/GenBank/DDBJ whole genome shotgun (WGS) entry which is preliminary data.</text>
</comment>
<organism evidence="3">
    <name type="scientific">marine sediment metagenome</name>
    <dbReference type="NCBI Taxonomy" id="412755"/>
    <lineage>
        <taxon>unclassified sequences</taxon>
        <taxon>metagenomes</taxon>
        <taxon>ecological metagenomes</taxon>
    </lineage>
</organism>
<protein>
    <recommendedName>
        <fullName evidence="2">Heparan-alpha-glucosaminide N-acetyltransferase catalytic domain-containing protein</fullName>
    </recommendedName>
</protein>
<feature type="transmembrane region" description="Helical" evidence="1">
    <location>
        <begin position="233"/>
        <end position="258"/>
    </location>
</feature>
<feature type="non-terminal residue" evidence="3">
    <location>
        <position position="1"/>
    </location>
</feature>
<keyword evidence="1" id="KW-0472">Membrane</keyword>
<accession>X1J6K5</accession>
<feature type="transmembrane region" description="Helical" evidence="1">
    <location>
        <begin position="130"/>
        <end position="150"/>
    </location>
</feature>
<reference evidence="3" key="1">
    <citation type="journal article" date="2014" name="Front. Microbiol.">
        <title>High frequency of phylogenetically diverse reductive dehalogenase-homologous genes in deep subseafloor sedimentary metagenomes.</title>
        <authorList>
            <person name="Kawai M."/>
            <person name="Futagami T."/>
            <person name="Toyoda A."/>
            <person name="Takaki Y."/>
            <person name="Nishi S."/>
            <person name="Hori S."/>
            <person name="Arai W."/>
            <person name="Tsubouchi T."/>
            <person name="Morono Y."/>
            <person name="Uchiyama I."/>
            <person name="Ito T."/>
            <person name="Fujiyama A."/>
            <person name="Inagaki F."/>
            <person name="Takami H."/>
        </authorList>
    </citation>
    <scope>NUCLEOTIDE SEQUENCE</scope>
    <source>
        <strain evidence="3">Expedition CK06-06</strain>
    </source>
</reference>
<dbReference type="InterPro" id="IPR012429">
    <property type="entry name" value="HGSNAT_cat"/>
</dbReference>